<dbReference type="Pfam" id="PF13359">
    <property type="entry name" value="DDE_Tnp_4"/>
    <property type="match status" value="1"/>
</dbReference>
<dbReference type="KEGG" id="lak:106155991"/>
<dbReference type="OMA" id="EACICLH"/>
<evidence type="ECO:0000256" key="3">
    <source>
        <dbReference type="ARBA" id="ARBA00006958"/>
    </source>
</evidence>
<reference evidence="10" key="1">
    <citation type="submission" date="2025-08" db="UniProtKB">
        <authorList>
            <consortium name="RefSeq"/>
        </authorList>
    </citation>
    <scope>IDENTIFICATION</scope>
    <source>
        <tissue evidence="10">Gonads</tissue>
    </source>
</reference>
<dbReference type="RefSeq" id="XP_013386500.1">
    <property type="nucleotide sequence ID" value="XM_013531046.1"/>
</dbReference>
<comment type="similarity">
    <text evidence="3">Belongs to the HARBI1 family.</text>
</comment>
<dbReference type="GeneID" id="106155991"/>
<evidence type="ECO:0000256" key="1">
    <source>
        <dbReference type="ARBA" id="ARBA00001968"/>
    </source>
</evidence>
<accession>A0A1S3HK57</accession>
<dbReference type="PANTHER" id="PTHR22930">
    <property type="match status" value="1"/>
</dbReference>
<evidence type="ECO:0000313" key="10">
    <source>
        <dbReference type="RefSeq" id="XP_013386500.1"/>
    </source>
</evidence>
<dbReference type="PANTHER" id="PTHR22930:SF198">
    <property type="entry name" value="DDE TNP4 DOMAIN-CONTAINING PROTEIN"/>
    <property type="match status" value="1"/>
</dbReference>
<keyword evidence="4" id="KW-0540">Nuclease</keyword>
<dbReference type="Proteomes" id="UP000085678">
    <property type="component" value="Unplaced"/>
</dbReference>
<dbReference type="GO" id="GO:0004518">
    <property type="term" value="F:nuclease activity"/>
    <property type="evidence" value="ECO:0007669"/>
    <property type="project" value="UniProtKB-KW"/>
</dbReference>
<keyword evidence="7" id="KW-0539">Nucleus</keyword>
<evidence type="ECO:0000256" key="6">
    <source>
        <dbReference type="ARBA" id="ARBA00022801"/>
    </source>
</evidence>
<protein>
    <submittedName>
        <fullName evidence="10">Nuclease HARBI1</fullName>
    </submittedName>
</protein>
<proteinExistence type="inferred from homology"/>
<keyword evidence="9" id="KW-1185">Reference proteome</keyword>
<dbReference type="OrthoDB" id="5973903at2759"/>
<gene>
    <name evidence="10" type="primary">LOC106155991</name>
</gene>
<comment type="cofactor">
    <cofactor evidence="1">
        <name>a divalent metal cation</name>
        <dbReference type="ChEBI" id="CHEBI:60240"/>
    </cofactor>
</comment>
<dbReference type="GO" id="GO:0016787">
    <property type="term" value="F:hydrolase activity"/>
    <property type="evidence" value="ECO:0007669"/>
    <property type="project" value="UniProtKB-KW"/>
</dbReference>
<evidence type="ECO:0000256" key="7">
    <source>
        <dbReference type="ARBA" id="ARBA00023242"/>
    </source>
</evidence>
<dbReference type="InterPro" id="IPR045249">
    <property type="entry name" value="HARBI1-like"/>
</dbReference>
<evidence type="ECO:0000256" key="2">
    <source>
        <dbReference type="ARBA" id="ARBA00004123"/>
    </source>
</evidence>
<keyword evidence="6" id="KW-0378">Hydrolase</keyword>
<evidence type="ECO:0000259" key="8">
    <source>
        <dbReference type="Pfam" id="PF13359"/>
    </source>
</evidence>
<dbReference type="InterPro" id="IPR027806">
    <property type="entry name" value="HARBI1_dom"/>
</dbReference>
<dbReference type="FunCoup" id="A0A1S3HK57">
    <property type="interactions" value="1"/>
</dbReference>
<organism evidence="9 10">
    <name type="scientific">Lingula anatina</name>
    <name type="common">Brachiopod</name>
    <name type="synonym">Lingula unguis</name>
    <dbReference type="NCBI Taxonomy" id="7574"/>
    <lineage>
        <taxon>Eukaryota</taxon>
        <taxon>Metazoa</taxon>
        <taxon>Spiralia</taxon>
        <taxon>Lophotrochozoa</taxon>
        <taxon>Brachiopoda</taxon>
        <taxon>Linguliformea</taxon>
        <taxon>Lingulata</taxon>
        <taxon>Lingulida</taxon>
        <taxon>Linguloidea</taxon>
        <taxon>Lingulidae</taxon>
        <taxon>Lingula</taxon>
    </lineage>
</organism>
<dbReference type="AlphaFoldDB" id="A0A1S3HK57"/>
<name>A0A1S3HK57_LINAN</name>
<feature type="domain" description="DDE Tnp4" evidence="8">
    <location>
        <begin position="188"/>
        <end position="352"/>
    </location>
</feature>
<dbReference type="GO" id="GO:0046872">
    <property type="term" value="F:metal ion binding"/>
    <property type="evidence" value="ECO:0007669"/>
    <property type="project" value="UniProtKB-KW"/>
</dbReference>
<comment type="subcellular location">
    <subcellularLocation>
        <location evidence="2">Nucleus</location>
    </subcellularLocation>
</comment>
<keyword evidence="5" id="KW-0479">Metal-binding</keyword>
<sequence length="427" mass="49549">MDRQHLFHATVAQCQHALLMNQTAIALIKRRRRRRRRPRRYWVRPWLSVPRRLQFGNYNQLLQELRLEDESAFHNYLRMEPAMFDEILGRVGPRIAKLNTNFRASLEPGLKLAITLRFLATGDRYTSLQYQYRVSLSAISKFVPEVCRAIREEYKEEVVQCPTNPQEWQTIADDFYNRWNVPHACGAIDGKHVAVRCPPNTGSLYHNYKGFFSVVLLALVDANYKFLWCDVGGFGTMSDSQIFNESELKQCLEDGTINFPAPSPLPHDDQDTPFFFLGDDAFALRTYMMKPYSSRGLTKEQQIFNYRASRARRAVENAFGILAQRFQVLLSTMQMLPEAVQDVIEACICLHNLMRDRYPALQNAALDNEDENHNLVPGQWRQETNMHDVEQVVGPNRATRAGKQLREYLKLYFNSAAGSVPWQDRMI</sequence>
<dbReference type="InParanoid" id="A0A1S3HK57"/>
<dbReference type="GO" id="GO:0005634">
    <property type="term" value="C:nucleus"/>
    <property type="evidence" value="ECO:0007669"/>
    <property type="project" value="UniProtKB-SubCell"/>
</dbReference>
<evidence type="ECO:0000256" key="4">
    <source>
        <dbReference type="ARBA" id="ARBA00022722"/>
    </source>
</evidence>
<evidence type="ECO:0000313" key="9">
    <source>
        <dbReference type="Proteomes" id="UP000085678"/>
    </source>
</evidence>
<evidence type="ECO:0000256" key="5">
    <source>
        <dbReference type="ARBA" id="ARBA00022723"/>
    </source>
</evidence>